<organism evidence="5 6">
    <name type="scientific">Biformimicrobium ophioploci</name>
    <dbReference type="NCBI Taxonomy" id="3036711"/>
    <lineage>
        <taxon>Bacteria</taxon>
        <taxon>Pseudomonadati</taxon>
        <taxon>Pseudomonadota</taxon>
        <taxon>Gammaproteobacteria</taxon>
        <taxon>Cellvibrionales</taxon>
        <taxon>Microbulbiferaceae</taxon>
        <taxon>Biformimicrobium</taxon>
    </lineage>
</organism>
<evidence type="ECO:0000313" key="6">
    <source>
        <dbReference type="Proteomes" id="UP001224392"/>
    </source>
</evidence>
<keyword evidence="3" id="KW-0067">ATP-binding</keyword>
<name>A0ABQ6LXF2_9GAMM</name>
<evidence type="ECO:0000259" key="4">
    <source>
        <dbReference type="SMART" id="SM00797"/>
    </source>
</evidence>
<dbReference type="InterPro" id="IPR052708">
    <property type="entry name" value="PxpC"/>
</dbReference>
<dbReference type="InterPro" id="IPR029000">
    <property type="entry name" value="Cyclophilin-like_dom_sf"/>
</dbReference>
<keyword evidence="6" id="KW-1185">Reference proteome</keyword>
<feature type="domain" description="Carboxyltransferase" evidence="4">
    <location>
        <begin position="3"/>
        <end position="185"/>
    </location>
</feature>
<sequence>MSDPVWGSRATTVGEGLGGLNGVPLRSGDVLAVPAYDITGRDGKHGAVPAAQQRRYGKALVLRLVPSNQYLQFTAEARRQLFRQVFQVSPQSDRMGVRLDGEALEAPPANMTSEGVALGVVQVPAGGQPIVLMQDRQTIGGYPKIGHVYTVDLDWLAQAVPGTEITFEPGTLEESQALLLQQRELFMSRDSSQFHENGFNGK</sequence>
<protein>
    <recommendedName>
        <fullName evidence="4">Carboxyltransferase domain-containing protein</fullName>
    </recommendedName>
</protein>
<dbReference type="EMBL" id="BSYJ01000002">
    <property type="protein sequence ID" value="GMG86760.1"/>
    <property type="molecule type" value="Genomic_DNA"/>
</dbReference>
<evidence type="ECO:0000256" key="2">
    <source>
        <dbReference type="ARBA" id="ARBA00022801"/>
    </source>
</evidence>
<evidence type="ECO:0000256" key="1">
    <source>
        <dbReference type="ARBA" id="ARBA00022741"/>
    </source>
</evidence>
<reference evidence="5 6" key="1">
    <citation type="submission" date="2023-04" db="EMBL/GenBank/DDBJ databases">
        <title>Marinobulbifer ophiurae gen. nov., sp. Nov., isolate from tissue of brittle star Ophioplocus japonicus.</title>
        <authorList>
            <person name="Kawano K."/>
            <person name="Sawayama S."/>
            <person name="Nakagawa S."/>
        </authorList>
    </citation>
    <scope>NUCLEOTIDE SEQUENCE [LARGE SCALE GENOMIC DNA]</scope>
    <source>
        <strain evidence="5 6">NKW57</strain>
    </source>
</reference>
<dbReference type="Gene3D" id="2.40.100.10">
    <property type="entry name" value="Cyclophilin-like"/>
    <property type="match status" value="1"/>
</dbReference>
<evidence type="ECO:0000256" key="3">
    <source>
        <dbReference type="ARBA" id="ARBA00022840"/>
    </source>
</evidence>
<gene>
    <name evidence="5" type="ORF">MNKW57_10810</name>
</gene>
<dbReference type="SUPFAM" id="SSF50891">
    <property type="entry name" value="Cyclophilin-like"/>
    <property type="match status" value="1"/>
</dbReference>
<comment type="caution">
    <text evidence="5">The sequence shown here is derived from an EMBL/GenBank/DDBJ whole genome shotgun (WGS) entry which is preliminary data.</text>
</comment>
<evidence type="ECO:0000313" key="5">
    <source>
        <dbReference type="EMBL" id="GMG86760.1"/>
    </source>
</evidence>
<dbReference type="InterPro" id="IPR003778">
    <property type="entry name" value="CT_A_B"/>
</dbReference>
<proteinExistence type="predicted"/>
<accession>A0ABQ6LXF2</accession>
<keyword evidence="1" id="KW-0547">Nucleotide-binding</keyword>
<dbReference type="Pfam" id="PF02626">
    <property type="entry name" value="CT_A_B"/>
    <property type="match status" value="1"/>
</dbReference>
<dbReference type="SMART" id="SM00797">
    <property type="entry name" value="AHS2"/>
    <property type="match status" value="1"/>
</dbReference>
<dbReference type="Proteomes" id="UP001224392">
    <property type="component" value="Unassembled WGS sequence"/>
</dbReference>
<dbReference type="PANTHER" id="PTHR43309">
    <property type="entry name" value="5-OXOPROLINASE SUBUNIT C"/>
    <property type="match status" value="1"/>
</dbReference>
<keyword evidence="2" id="KW-0378">Hydrolase</keyword>
<dbReference type="PANTHER" id="PTHR43309:SF4">
    <property type="entry name" value="CARBOXYLTRANSFERASE DOMAIN-CONTAINING PROTEIN"/>
    <property type="match status" value="1"/>
</dbReference>